<organism evidence="3 4">
    <name type="scientific">Sediminicurvatus halobius</name>
    <dbReference type="NCBI Taxonomy" id="2182432"/>
    <lineage>
        <taxon>Bacteria</taxon>
        <taxon>Pseudomonadati</taxon>
        <taxon>Pseudomonadota</taxon>
        <taxon>Gammaproteobacteria</taxon>
        <taxon>Chromatiales</taxon>
        <taxon>Ectothiorhodospiraceae</taxon>
        <taxon>Sediminicurvatus</taxon>
    </lineage>
</organism>
<dbReference type="NCBIfam" id="TIGR02595">
    <property type="entry name" value="PEP_CTERM"/>
    <property type="match status" value="1"/>
</dbReference>
<comment type="caution">
    <text evidence="3">The sequence shown here is derived from an EMBL/GenBank/DDBJ whole genome shotgun (WGS) entry which is preliminary data.</text>
</comment>
<evidence type="ECO:0000259" key="2">
    <source>
        <dbReference type="Pfam" id="PF07589"/>
    </source>
</evidence>
<dbReference type="InterPro" id="IPR013424">
    <property type="entry name" value="Ice-binding_C"/>
</dbReference>
<dbReference type="Pfam" id="PF07589">
    <property type="entry name" value="PEP-CTERM"/>
    <property type="match status" value="1"/>
</dbReference>
<keyword evidence="1" id="KW-0732">Signal</keyword>
<evidence type="ECO:0000256" key="1">
    <source>
        <dbReference type="SAM" id="SignalP"/>
    </source>
</evidence>
<feature type="domain" description="Ice-binding protein C-terminal" evidence="2">
    <location>
        <begin position="304"/>
        <end position="328"/>
    </location>
</feature>
<proteinExistence type="predicted"/>
<name>A0A2U2N155_9GAMM</name>
<protein>
    <submittedName>
        <fullName evidence="3">PEP-CTERM sorting domain-containing protein</fullName>
    </submittedName>
</protein>
<evidence type="ECO:0000313" key="3">
    <source>
        <dbReference type="EMBL" id="PWG62704.1"/>
    </source>
</evidence>
<sequence length="336" mass="34176">MRTKAALLTASTSLALVLSMAGPASAGVYGGSALDVSNLTLRFFDDNNTQITNLNPEYTFNVEDSATLNGATDANAGTCGSLTGGCTGSPRLGVPAANAPGSSIARADTDYSLLGPTGTETYANSNAEVTTAQLEGDASTRTQQVSENELSGSGTAQASTNIQSNTTFELQFTLLQPGPASLELRFDANPEMQAVVDLLTGFTAGLAQANMTADFTLRRTDGGGEFVNWAPNGVAGDAICVNVTCSNELDPESLNETLGAGPGNSSNSHSLGTIASAFALDIDGLTAGDYSLTLAALTSVNATQVPEPGSLLLLGAGLAGLGVMARRRRYDSKLAA</sequence>
<feature type="signal peptide" evidence="1">
    <location>
        <begin position="1"/>
        <end position="26"/>
    </location>
</feature>
<reference evidence="3 4" key="1">
    <citation type="submission" date="2018-05" db="EMBL/GenBank/DDBJ databases">
        <title>Spiribacter halobius sp. nov., a moderately halophilic bacterium isolated from marine solar saltern.</title>
        <authorList>
            <person name="Zheng W.-S."/>
            <person name="Lu D.-C."/>
            <person name="Du Z.-J."/>
        </authorList>
    </citation>
    <scope>NUCLEOTIDE SEQUENCE [LARGE SCALE GENOMIC DNA]</scope>
    <source>
        <strain evidence="3 4">E85</strain>
    </source>
</reference>
<feature type="chain" id="PRO_5015501822" evidence="1">
    <location>
        <begin position="27"/>
        <end position="336"/>
    </location>
</feature>
<evidence type="ECO:0000313" key="4">
    <source>
        <dbReference type="Proteomes" id="UP000245474"/>
    </source>
</evidence>
<accession>A0A2U2N155</accession>
<dbReference type="Proteomes" id="UP000245474">
    <property type="component" value="Unassembled WGS sequence"/>
</dbReference>
<dbReference type="EMBL" id="QFFI01000016">
    <property type="protein sequence ID" value="PWG62704.1"/>
    <property type="molecule type" value="Genomic_DNA"/>
</dbReference>
<dbReference type="InterPro" id="IPR048213">
    <property type="entry name" value="EDSA_1-like"/>
</dbReference>
<dbReference type="RefSeq" id="WP_109678903.1">
    <property type="nucleotide sequence ID" value="NZ_CP086615.1"/>
</dbReference>
<keyword evidence="4" id="KW-1185">Reference proteome</keyword>
<dbReference type="AlphaFoldDB" id="A0A2U2N155"/>
<dbReference type="NCBIfam" id="NF041538">
    <property type="entry name" value="PEP_EDSA_1"/>
    <property type="match status" value="1"/>
</dbReference>
<gene>
    <name evidence="3" type="ORF">DEM34_11170</name>
</gene>